<dbReference type="EMBL" id="AP027732">
    <property type="protein sequence ID" value="BDZ50776.1"/>
    <property type="molecule type" value="Genomic_DNA"/>
</dbReference>
<keyword evidence="3" id="KW-0560">Oxidoreductase</keyword>
<reference evidence="6" key="1">
    <citation type="journal article" date="2019" name="Int. J. Syst. Evol. Microbiol.">
        <title>The Global Catalogue of Microorganisms (GCM) 10K type strain sequencing project: providing services to taxonomists for standard genome sequencing and annotation.</title>
        <authorList>
            <consortium name="The Broad Institute Genomics Platform"/>
            <consortium name="The Broad Institute Genome Sequencing Center for Infectious Disease"/>
            <person name="Wu L."/>
            <person name="Ma J."/>
        </authorList>
    </citation>
    <scope>NUCLEOTIDE SEQUENCE [LARGE SCALE GENOMIC DNA]</scope>
    <source>
        <strain evidence="6">NBRC 108728</strain>
    </source>
</reference>
<accession>A0ABN6Y4A1</accession>
<gene>
    <name evidence="5" type="ORF">GCM10025867_30170</name>
</gene>
<evidence type="ECO:0000313" key="5">
    <source>
        <dbReference type="EMBL" id="BDZ50776.1"/>
    </source>
</evidence>
<keyword evidence="6" id="KW-1185">Reference proteome</keyword>
<dbReference type="InterPro" id="IPR002734">
    <property type="entry name" value="RibDG_C"/>
</dbReference>
<dbReference type="PANTHER" id="PTHR38011:SF7">
    <property type="entry name" value="2,5-DIAMINO-6-RIBOSYLAMINO-4(3H)-PYRIMIDINONE 5'-PHOSPHATE REDUCTASE"/>
    <property type="match status" value="1"/>
</dbReference>
<dbReference type="InterPro" id="IPR050765">
    <property type="entry name" value="Riboflavin_Biosynth_HTPR"/>
</dbReference>
<dbReference type="InterPro" id="IPR024072">
    <property type="entry name" value="DHFR-like_dom_sf"/>
</dbReference>
<evidence type="ECO:0000259" key="4">
    <source>
        <dbReference type="Pfam" id="PF01872"/>
    </source>
</evidence>
<dbReference type="RefSeq" id="WP_286343712.1">
    <property type="nucleotide sequence ID" value="NZ_AP027732.1"/>
</dbReference>
<dbReference type="Pfam" id="PF01872">
    <property type="entry name" value="RibD_C"/>
    <property type="match status" value="1"/>
</dbReference>
<dbReference type="SUPFAM" id="SSF53597">
    <property type="entry name" value="Dihydrofolate reductase-like"/>
    <property type="match status" value="1"/>
</dbReference>
<evidence type="ECO:0000256" key="2">
    <source>
        <dbReference type="ARBA" id="ARBA00022857"/>
    </source>
</evidence>
<organism evidence="5 6">
    <name type="scientific">Frondihabitans sucicola</name>
    <dbReference type="NCBI Taxonomy" id="1268041"/>
    <lineage>
        <taxon>Bacteria</taxon>
        <taxon>Bacillati</taxon>
        <taxon>Actinomycetota</taxon>
        <taxon>Actinomycetes</taxon>
        <taxon>Micrococcales</taxon>
        <taxon>Microbacteriaceae</taxon>
        <taxon>Frondihabitans</taxon>
    </lineage>
</organism>
<name>A0ABN6Y4A1_9MICO</name>
<dbReference type="Proteomes" id="UP001321486">
    <property type="component" value="Chromosome"/>
</dbReference>
<keyword evidence="2" id="KW-0521">NADP</keyword>
<dbReference type="PANTHER" id="PTHR38011">
    <property type="entry name" value="DIHYDROFOLATE REDUCTASE FAMILY PROTEIN (AFU_ORTHOLOGUE AFUA_8G06820)"/>
    <property type="match status" value="1"/>
</dbReference>
<evidence type="ECO:0000313" key="6">
    <source>
        <dbReference type="Proteomes" id="UP001321486"/>
    </source>
</evidence>
<evidence type="ECO:0000256" key="3">
    <source>
        <dbReference type="ARBA" id="ARBA00023002"/>
    </source>
</evidence>
<evidence type="ECO:0000256" key="1">
    <source>
        <dbReference type="ARBA" id="ARBA00005104"/>
    </source>
</evidence>
<sequence>MILRLLHRSSAAGPDVETTLEVGSDATHETLKSWYAPPVTPWLRINLIAAVSGDAAGSDGTSESLSNPADRAILRAIRDVADAVVVGAASVRAEGYRVPLTAKLVVVTSSGDLSGHRILPDRADRVIVVCPAAAVARVEESLGDSLCGLATVVVVPDVEGRIAPRSIVEALRDRGLDSLICEGGPSLAGQFLHDRLVDELCLSTSPVVIGSGLPVFGTERFDASRLSLSQLLIDDGSALYARWKVEAGPATP</sequence>
<protein>
    <recommendedName>
        <fullName evidence="4">Bacterial bifunctional deaminase-reductase C-terminal domain-containing protein</fullName>
    </recommendedName>
</protein>
<comment type="pathway">
    <text evidence="1">Cofactor biosynthesis; riboflavin biosynthesis.</text>
</comment>
<proteinExistence type="predicted"/>
<dbReference type="Gene3D" id="3.40.430.10">
    <property type="entry name" value="Dihydrofolate Reductase, subunit A"/>
    <property type="match status" value="1"/>
</dbReference>
<feature type="domain" description="Bacterial bifunctional deaminase-reductase C-terminal" evidence="4">
    <location>
        <begin position="41"/>
        <end position="229"/>
    </location>
</feature>